<dbReference type="OrthoDB" id="5346489at2759"/>
<dbReference type="AlphaFoldDB" id="A0A6G1LXA6"/>
<dbReference type="EMBL" id="WIPF01000025">
    <property type="protein sequence ID" value="KAF3225925.1"/>
    <property type="molecule type" value="Genomic_DNA"/>
</dbReference>
<accession>A0A6G1LXA6</accession>
<dbReference type="EMBL" id="WIWT01000131">
    <property type="protein sequence ID" value="KAF3198585.1"/>
    <property type="molecule type" value="Genomic_DNA"/>
</dbReference>
<evidence type="ECO:0000313" key="2">
    <source>
        <dbReference type="EMBL" id="KAF3198585.1"/>
    </source>
</evidence>
<sequence length="254" mass="28500">MLISALKFSALLFLATIPLAVDAGTCLELSDEEAFKAGECTIRVLWQKVQHWTSDLEPNNSKLRDRIAAEVYDARGTKISTQTLKDFEFCTGHPGGERKVQSGLGIPILLSPQHRREYLQFWFGNLGWHTDPSPQKGPSFVGDDVKDMRPYCSVNMQPQWMIIPFSRADGGFFSDPTLHSILESRIECIFQCERVNVNINDLKPCVTPPPPTTVTATETEFYTLVKTMTMVRTKTKTEVTPVTVIPETPHLIGI</sequence>
<protein>
    <submittedName>
        <fullName evidence="4">Uncharacterized protein</fullName>
    </submittedName>
</protein>
<feature type="chain" id="PRO_5041132199" evidence="1">
    <location>
        <begin position="24"/>
        <end position="254"/>
    </location>
</feature>
<keyword evidence="1" id="KW-0732">Signal</keyword>
<dbReference type="Proteomes" id="UP000483672">
    <property type="component" value="Unassembled WGS sequence"/>
</dbReference>
<name>A0A6G1LXA6_ORBOL</name>
<evidence type="ECO:0000256" key="1">
    <source>
        <dbReference type="SAM" id="SignalP"/>
    </source>
</evidence>
<organism evidence="4 6">
    <name type="scientific">Orbilia oligospora</name>
    <name type="common">Nematode-trapping fungus</name>
    <name type="synonym">Arthrobotrys oligospora</name>
    <dbReference type="NCBI Taxonomy" id="2813651"/>
    <lineage>
        <taxon>Eukaryota</taxon>
        <taxon>Fungi</taxon>
        <taxon>Dikarya</taxon>
        <taxon>Ascomycota</taxon>
        <taxon>Pezizomycotina</taxon>
        <taxon>Orbiliomycetes</taxon>
        <taxon>Orbiliales</taxon>
        <taxon>Orbiliaceae</taxon>
        <taxon>Orbilia</taxon>
    </lineage>
</organism>
<proteinExistence type="predicted"/>
<dbReference type="Proteomes" id="UP000472727">
    <property type="component" value="Unassembled WGS sequence"/>
</dbReference>
<evidence type="ECO:0000313" key="3">
    <source>
        <dbReference type="EMBL" id="KAF3200809.1"/>
    </source>
</evidence>
<evidence type="ECO:0000313" key="5">
    <source>
        <dbReference type="Proteomes" id="UP000472727"/>
    </source>
</evidence>
<dbReference type="EMBL" id="WIWS01000165">
    <property type="protein sequence ID" value="KAF3200809.1"/>
    <property type="molecule type" value="Genomic_DNA"/>
</dbReference>
<feature type="signal peptide" evidence="1">
    <location>
        <begin position="1"/>
        <end position="23"/>
    </location>
</feature>
<gene>
    <name evidence="3" type="ORF">TWF106_003139</name>
    <name evidence="4" type="ORF">TWF191_004955</name>
    <name evidence="2" type="ORF">TWF679_001990</name>
</gene>
<evidence type="ECO:0000313" key="4">
    <source>
        <dbReference type="EMBL" id="KAF3225925.1"/>
    </source>
</evidence>
<dbReference type="Proteomes" id="UP000614610">
    <property type="component" value="Unassembled WGS sequence"/>
</dbReference>
<reference evidence="5 6" key="1">
    <citation type="submission" date="2019-06" db="EMBL/GenBank/DDBJ databases">
        <authorList>
            <person name="Palmer J.M."/>
        </authorList>
    </citation>
    <scope>NUCLEOTIDE SEQUENCE [LARGE SCALE GENOMIC DNA]</scope>
    <source>
        <strain evidence="3 5">TWF106</strain>
        <strain evidence="4 6">TWF191</strain>
        <strain evidence="2">TWF679</strain>
    </source>
</reference>
<evidence type="ECO:0000313" key="6">
    <source>
        <dbReference type="Proteomes" id="UP000483672"/>
    </source>
</evidence>
<comment type="caution">
    <text evidence="4">The sequence shown here is derived from an EMBL/GenBank/DDBJ whole genome shotgun (WGS) entry which is preliminary data.</text>
</comment>